<evidence type="ECO:0000313" key="2">
    <source>
        <dbReference type="EMBL" id="TXL79519.1"/>
    </source>
</evidence>
<feature type="region of interest" description="Disordered" evidence="1">
    <location>
        <begin position="1"/>
        <end position="31"/>
    </location>
</feature>
<sequence length="88" mass="9494">MLRSDLRSDCVQTSCQRPGRGRHMSDPKEKEPDVGAYVDAMAEMVGLPIAPQYRDAVIANMARTAQVAALALAEPLADDLVAAPVFRP</sequence>
<dbReference type="Proteomes" id="UP000321638">
    <property type="component" value="Unassembled WGS sequence"/>
</dbReference>
<dbReference type="OrthoDB" id="7376390at2"/>
<dbReference type="InterPro" id="IPR025148">
    <property type="entry name" value="AtzG-like"/>
</dbReference>
<keyword evidence="3" id="KW-1185">Reference proteome</keyword>
<dbReference type="Pfam" id="PF13318">
    <property type="entry name" value="AtzG-like"/>
    <property type="match status" value="1"/>
</dbReference>
<reference evidence="2 3" key="1">
    <citation type="submission" date="2019-06" db="EMBL/GenBank/DDBJ databases">
        <title>New taxonomy in bacterial strain CC-CFT640, isolated from vineyard.</title>
        <authorList>
            <person name="Lin S.-Y."/>
            <person name="Tsai C.-F."/>
            <person name="Young C.-C."/>
        </authorList>
    </citation>
    <scope>NUCLEOTIDE SEQUENCE [LARGE SCALE GENOMIC DNA]</scope>
    <source>
        <strain evidence="2 3">CC-CFT640</strain>
    </source>
</reference>
<organism evidence="2 3">
    <name type="scientific">Vineibacter terrae</name>
    <dbReference type="NCBI Taxonomy" id="2586908"/>
    <lineage>
        <taxon>Bacteria</taxon>
        <taxon>Pseudomonadati</taxon>
        <taxon>Pseudomonadota</taxon>
        <taxon>Alphaproteobacteria</taxon>
        <taxon>Hyphomicrobiales</taxon>
        <taxon>Vineibacter</taxon>
    </lineage>
</organism>
<comment type="caution">
    <text evidence="2">The sequence shown here is derived from an EMBL/GenBank/DDBJ whole genome shotgun (WGS) entry which is preliminary data.</text>
</comment>
<gene>
    <name evidence="2" type="ORF">FHP25_06130</name>
</gene>
<evidence type="ECO:0000313" key="3">
    <source>
        <dbReference type="Proteomes" id="UP000321638"/>
    </source>
</evidence>
<name>A0A5C8PSR0_9HYPH</name>
<evidence type="ECO:0000256" key="1">
    <source>
        <dbReference type="SAM" id="MobiDB-lite"/>
    </source>
</evidence>
<proteinExistence type="predicted"/>
<protein>
    <submittedName>
        <fullName evidence="2">DUF4089 domain-containing protein</fullName>
    </submittedName>
</protein>
<dbReference type="AlphaFoldDB" id="A0A5C8PSR0"/>
<dbReference type="EMBL" id="VDUZ01000005">
    <property type="protein sequence ID" value="TXL79519.1"/>
    <property type="molecule type" value="Genomic_DNA"/>
</dbReference>
<accession>A0A5C8PSR0</accession>